<dbReference type="EMBL" id="JAJEQM010000022">
    <property type="protein sequence ID" value="MCC2211667.1"/>
    <property type="molecule type" value="Genomic_DNA"/>
</dbReference>
<evidence type="ECO:0000313" key="5">
    <source>
        <dbReference type="Proteomes" id="UP001198242"/>
    </source>
</evidence>
<evidence type="ECO:0000259" key="3">
    <source>
        <dbReference type="Pfam" id="PF21447"/>
    </source>
</evidence>
<evidence type="ECO:0000256" key="1">
    <source>
        <dbReference type="ARBA" id="ARBA00007125"/>
    </source>
</evidence>
<dbReference type="PANTHER" id="PTHR30005">
    <property type="entry name" value="EXOPOLYPHOSPHATASE"/>
    <property type="match status" value="1"/>
</dbReference>
<dbReference type="Gene3D" id="1.10.3210.10">
    <property type="entry name" value="Hypothetical protein af1432"/>
    <property type="match status" value="1"/>
</dbReference>
<sequence length="508" mass="57837">MPRYKVFAAIDLGSTEITMKIAEVSKKNGISVLDTVKYDLSIGKESYAVGKISYNLVDKICNCFEEYLRIMKSYGVDEYVCYATTAVREASNSEYIIDQINIRTGIKVTIISNEEERFLHNKAFALNNSYFDDIIEAGAVLVDVASGSVQVSHYEQSKLQFSQNLPMGSLRVLENLSTVKNSTTSFSSVLEDFIKAGINNYKNVFYKNPNYKYFVIMGNQVRYIKKICGISSDSITEENIDDVYKIISEYGPQYVEDKYEVPYDIAKLMMPSILFYKMFMSKDKNQIIIAPEISLVDGILVEYVEKNAYTHTKHIFTDDIISSAKYYAGKYDVSHRHYTKIMEFGVNIMATLSKKFGLSKRHAVLLKVASIFADTGYYININDYSKYSYDIVKSNPIIGLSQKEHEVISGAVLFQNGIFDFNEYNVYSKNRRLLISKLAAILSLAKSLDVEYNQKIDEIKTSIRNGILTITAYTDSDISLEEREFNIAQEFFEEVFGIKAVLVKKGLK</sequence>
<accession>A0AAE3E1A8</accession>
<proteinExistence type="inferred from homology"/>
<dbReference type="PANTHER" id="PTHR30005:SF0">
    <property type="entry name" value="RETROGRADE REGULATION PROTEIN 2"/>
    <property type="match status" value="1"/>
</dbReference>
<evidence type="ECO:0008006" key="6">
    <source>
        <dbReference type="Google" id="ProtNLM"/>
    </source>
</evidence>
<gene>
    <name evidence="4" type="ORF">LKE05_12840</name>
</gene>
<dbReference type="Pfam" id="PF21447">
    <property type="entry name" value="Ppx-GppA_III"/>
    <property type="match status" value="1"/>
</dbReference>
<name>A0AAE3E1A8_9FIRM</name>
<dbReference type="InterPro" id="IPR050273">
    <property type="entry name" value="GppA/Ppx_hydrolase"/>
</dbReference>
<dbReference type="Gene3D" id="3.30.420.40">
    <property type="match status" value="1"/>
</dbReference>
<dbReference type="Proteomes" id="UP001198242">
    <property type="component" value="Unassembled WGS sequence"/>
</dbReference>
<keyword evidence="5" id="KW-1185">Reference proteome</keyword>
<organism evidence="4 5">
    <name type="scientific">Hominilimicola fabiformis</name>
    <dbReference type="NCBI Taxonomy" id="2885356"/>
    <lineage>
        <taxon>Bacteria</taxon>
        <taxon>Bacillati</taxon>
        <taxon>Bacillota</taxon>
        <taxon>Clostridia</taxon>
        <taxon>Eubacteriales</taxon>
        <taxon>Oscillospiraceae</taxon>
        <taxon>Hominilimicola</taxon>
    </lineage>
</organism>
<dbReference type="SUPFAM" id="SSF53067">
    <property type="entry name" value="Actin-like ATPase domain"/>
    <property type="match status" value="2"/>
</dbReference>
<feature type="domain" description="Ppx/GppA phosphatase N-terminal" evidence="2">
    <location>
        <begin position="26"/>
        <end position="305"/>
    </location>
</feature>
<dbReference type="Pfam" id="PF02541">
    <property type="entry name" value="Ppx-GppA"/>
    <property type="match status" value="1"/>
</dbReference>
<dbReference type="InterPro" id="IPR043129">
    <property type="entry name" value="ATPase_NBD"/>
</dbReference>
<dbReference type="CDD" id="cd24006">
    <property type="entry name" value="ASKHA_NBD_PPX_GppA"/>
    <property type="match status" value="1"/>
</dbReference>
<comment type="caution">
    <text evidence="4">The sequence shown here is derived from an EMBL/GenBank/DDBJ whole genome shotgun (WGS) entry which is preliminary data.</text>
</comment>
<dbReference type="AlphaFoldDB" id="A0AAE3E1A8"/>
<feature type="domain" description="Ppx/GppA phosphatase C-terminal" evidence="3">
    <location>
        <begin position="323"/>
        <end position="457"/>
    </location>
</feature>
<dbReference type="GO" id="GO:0016462">
    <property type="term" value="F:pyrophosphatase activity"/>
    <property type="evidence" value="ECO:0007669"/>
    <property type="project" value="TreeGrafter"/>
</dbReference>
<dbReference type="InterPro" id="IPR048950">
    <property type="entry name" value="Ppx_GppA_C"/>
</dbReference>
<comment type="similarity">
    <text evidence="1">Belongs to the GppA/Ppx family.</text>
</comment>
<dbReference type="RefSeq" id="WP_022229283.1">
    <property type="nucleotide sequence ID" value="NZ_JAJEQM010000022.1"/>
</dbReference>
<dbReference type="SUPFAM" id="SSF109604">
    <property type="entry name" value="HD-domain/PDEase-like"/>
    <property type="match status" value="1"/>
</dbReference>
<evidence type="ECO:0000259" key="2">
    <source>
        <dbReference type="Pfam" id="PF02541"/>
    </source>
</evidence>
<protein>
    <recommendedName>
        <fullName evidence="6">Ppx/GppA phosphatase domain-containing protein</fullName>
    </recommendedName>
</protein>
<dbReference type="InterPro" id="IPR003695">
    <property type="entry name" value="Ppx_GppA_N"/>
</dbReference>
<reference evidence="4 5" key="1">
    <citation type="submission" date="2021-10" db="EMBL/GenBank/DDBJ databases">
        <title>Anaerobic single-cell dispensing facilitates the cultivation of human gut bacteria.</title>
        <authorList>
            <person name="Afrizal A."/>
        </authorList>
    </citation>
    <scope>NUCLEOTIDE SEQUENCE [LARGE SCALE GENOMIC DNA]</scope>
    <source>
        <strain evidence="4 5">CLA-AA-H232</strain>
    </source>
</reference>
<evidence type="ECO:0000313" key="4">
    <source>
        <dbReference type="EMBL" id="MCC2211667.1"/>
    </source>
</evidence>
<dbReference type="Gene3D" id="3.30.420.150">
    <property type="entry name" value="Exopolyphosphatase. Domain 2"/>
    <property type="match status" value="1"/>
</dbReference>